<name>A0ACB6ZET5_THEGA</name>
<dbReference type="EMBL" id="MU118016">
    <property type="protein sequence ID" value="KAF9648265.1"/>
    <property type="molecule type" value="Genomic_DNA"/>
</dbReference>
<organism evidence="1 2">
    <name type="scientific">Thelephora ganbajun</name>
    <name type="common">Ganba fungus</name>
    <dbReference type="NCBI Taxonomy" id="370292"/>
    <lineage>
        <taxon>Eukaryota</taxon>
        <taxon>Fungi</taxon>
        <taxon>Dikarya</taxon>
        <taxon>Basidiomycota</taxon>
        <taxon>Agaricomycotina</taxon>
        <taxon>Agaricomycetes</taxon>
        <taxon>Thelephorales</taxon>
        <taxon>Thelephoraceae</taxon>
        <taxon>Thelephora</taxon>
    </lineage>
</organism>
<reference evidence="1" key="2">
    <citation type="journal article" date="2020" name="Nat. Commun.">
        <title>Large-scale genome sequencing of mycorrhizal fungi provides insights into the early evolution of symbiotic traits.</title>
        <authorList>
            <person name="Miyauchi S."/>
            <person name="Kiss E."/>
            <person name="Kuo A."/>
            <person name="Drula E."/>
            <person name="Kohler A."/>
            <person name="Sanchez-Garcia M."/>
            <person name="Morin E."/>
            <person name="Andreopoulos B."/>
            <person name="Barry K.W."/>
            <person name="Bonito G."/>
            <person name="Buee M."/>
            <person name="Carver A."/>
            <person name="Chen C."/>
            <person name="Cichocki N."/>
            <person name="Clum A."/>
            <person name="Culley D."/>
            <person name="Crous P.W."/>
            <person name="Fauchery L."/>
            <person name="Girlanda M."/>
            <person name="Hayes R.D."/>
            <person name="Keri Z."/>
            <person name="LaButti K."/>
            <person name="Lipzen A."/>
            <person name="Lombard V."/>
            <person name="Magnuson J."/>
            <person name="Maillard F."/>
            <person name="Murat C."/>
            <person name="Nolan M."/>
            <person name="Ohm R.A."/>
            <person name="Pangilinan J."/>
            <person name="Pereira M.F."/>
            <person name="Perotto S."/>
            <person name="Peter M."/>
            <person name="Pfister S."/>
            <person name="Riley R."/>
            <person name="Sitrit Y."/>
            <person name="Stielow J.B."/>
            <person name="Szollosi G."/>
            <person name="Zifcakova L."/>
            <person name="Stursova M."/>
            <person name="Spatafora J.W."/>
            <person name="Tedersoo L."/>
            <person name="Vaario L.M."/>
            <person name="Yamada A."/>
            <person name="Yan M."/>
            <person name="Wang P."/>
            <person name="Xu J."/>
            <person name="Bruns T."/>
            <person name="Baldrian P."/>
            <person name="Vilgalys R."/>
            <person name="Dunand C."/>
            <person name="Henrissat B."/>
            <person name="Grigoriev I.V."/>
            <person name="Hibbett D."/>
            <person name="Nagy L.G."/>
            <person name="Martin F.M."/>
        </authorList>
    </citation>
    <scope>NUCLEOTIDE SEQUENCE</scope>
    <source>
        <strain evidence="1">P2</strain>
    </source>
</reference>
<evidence type="ECO:0000313" key="1">
    <source>
        <dbReference type="EMBL" id="KAF9648265.1"/>
    </source>
</evidence>
<gene>
    <name evidence="1" type="ORF">BDM02DRAFT_3269594</name>
</gene>
<proteinExistence type="predicted"/>
<sequence length="659" mass="72070">MAPANPRSSARNTKSKRKFSNNVPPGLHYLPPLDPKSEEFAELFRSFLMSKDERTNILALSDEDARLFIEIVDRVCSPRTFPGACSMILSLDMKAFRAARLETELRQLAFSVLRRLCAKIGHLPDSYLLSDKFDLSGLPRASGGFADVRRGVFKGKDVAVKSLRVSEVDDKARIRKHFCKEVAMWKNLFHPNVLNLIGVPDTLEDGRFSMVSEWMANGNIMEYVRSNASNHLKLLADAIEGLKYLHNANIVHGDLKGANILITNTNPVSACLADFGFMTIVHDPNLGMESSKSIVGGGTTPFMAPELLVPSRFKLDKCTPTKEADVYAMAMVIYQVLTGTLPFGKLSGSEVVFKVLGGDKPSKPANALELGLFDKVWKLLEGCWQTERTLRPSVKDVLGRIKAAASVCGTLSPVGGVPQRYEDPDSDFTKFDQLFLGTTFGDEEFVGGYPMERPPSQESTLTDTSTPDSLFSKLSEASEAESSIAEPARASTDVLARDSYTKGGSSDDLPAPFFSPASDHVAHFQLTPDPVSRSSTPGSEPTVRPRPLRDNSGPYRNKRFAESGGSSRTLLPDVMAPQQEQPRPDTDSISINSTVVSHDREPHTEKSLVGDLVALPDAAAIAMAQARDDPIRQLRRPPFSYPTTVGQGLRPNFVNGGHP</sequence>
<accession>A0ACB6ZET5</accession>
<comment type="caution">
    <text evidence="1">The sequence shown here is derived from an EMBL/GenBank/DDBJ whole genome shotgun (WGS) entry which is preliminary data.</text>
</comment>
<reference evidence="1" key="1">
    <citation type="submission" date="2019-10" db="EMBL/GenBank/DDBJ databases">
        <authorList>
            <consortium name="DOE Joint Genome Institute"/>
            <person name="Kuo A."/>
            <person name="Miyauchi S."/>
            <person name="Kiss E."/>
            <person name="Drula E."/>
            <person name="Kohler A."/>
            <person name="Sanchez-Garcia M."/>
            <person name="Andreopoulos B."/>
            <person name="Barry K.W."/>
            <person name="Bonito G."/>
            <person name="Buee M."/>
            <person name="Carver A."/>
            <person name="Chen C."/>
            <person name="Cichocki N."/>
            <person name="Clum A."/>
            <person name="Culley D."/>
            <person name="Crous P.W."/>
            <person name="Fauchery L."/>
            <person name="Girlanda M."/>
            <person name="Hayes R."/>
            <person name="Keri Z."/>
            <person name="Labutti K."/>
            <person name="Lipzen A."/>
            <person name="Lombard V."/>
            <person name="Magnuson J."/>
            <person name="Maillard F."/>
            <person name="Morin E."/>
            <person name="Murat C."/>
            <person name="Nolan M."/>
            <person name="Ohm R."/>
            <person name="Pangilinan J."/>
            <person name="Pereira M."/>
            <person name="Perotto S."/>
            <person name="Peter M."/>
            <person name="Riley R."/>
            <person name="Sitrit Y."/>
            <person name="Stielow B."/>
            <person name="Szollosi G."/>
            <person name="Zifcakova L."/>
            <person name="Stursova M."/>
            <person name="Spatafora J.W."/>
            <person name="Tedersoo L."/>
            <person name="Vaario L.-M."/>
            <person name="Yamada A."/>
            <person name="Yan M."/>
            <person name="Wang P."/>
            <person name="Xu J."/>
            <person name="Bruns T."/>
            <person name="Baldrian P."/>
            <person name="Vilgalys R."/>
            <person name="Henrissat B."/>
            <person name="Grigoriev I.V."/>
            <person name="Hibbett D."/>
            <person name="Nagy L.G."/>
            <person name="Martin F.M."/>
        </authorList>
    </citation>
    <scope>NUCLEOTIDE SEQUENCE</scope>
    <source>
        <strain evidence="1">P2</strain>
    </source>
</reference>
<protein>
    <submittedName>
        <fullName evidence="1">Kinase-like protein</fullName>
    </submittedName>
</protein>
<keyword evidence="2" id="KW-1185">Reference proteome</keyword>
<evidence type="ECO:0000313" key="2">
    <source>
        <dbReference type="Proteomes" id="UP000886501"/>
    </source>
</evidence>
<dbReference type="Proteomes" id="UP000886501">
    <property type="component" value="Unassembled WGS sequence"/>
</dbReference>